<dbReference type="EMBL" id="JBDFQZ010000012">
    <property type="protein sequence ID" value="KAK9674010.1"/>
    <property type="molecule type" value="Genomic_DNA"/>
</dbReference>
<name>A0AAW1HDB8_SAPOF</name>
<feature type="domain" description="Terpene synthase metal-binding" evidence="5">
    <location>
        <begin position="321"/>
        <end position="558"/>
    </location>
</feature>
<dbReference type="FunFam" id="1.10.600.10:FF:000007">
    <property type="entry name" value="Isoprene synthase, chloroplastic"/>
    <property type="match status" value="1"/>
</dbReference>
<dbReference type="SFLD" id="SFLDG01019">
    <property type="entry name" value="Terpene_Cyclase_Like_1_C_Termi"/>
    <property type="match status" value="1"/>
</dbReference>
<dbReference type="InterPro" id="IPR001906">
    <property type="entry name" value="Terpene_synth_N"/>
</dbReference>
<evidence type="ECO:0000313" key="6">
    <source>
        <dbReference type="EMBL" id="KAK9674010.1"/>
    </source>
</evidence>
<evidence type="ECO:0000313" key="7">
    <source>
        <dbReference type="Proteomes" id="UP001443914"/>
    </source>
</evidence>
<dbReference type="PANTHER" id="PTHR31225:SF221">
    <property type="entry name" value="(-)-GERMACRENE D SYNTHASE"/>
    <property type="match status" value="1"/>
</dbReference>
<dbReference type="GO" id="GO:0010333">
    <property type="term" value="F:terpene synthase activity"/>
    <property type="evidence" value="ECO:0007669"/>
    <property type="project" value="InterPro"/>
</dbReference>
<gene>
    <name evidence="6" type="ORF">RND81_12G204900</name>
</gene>
<dbReference type="Pfam" id="PF03936">
    <property type="entry name" value="Terpene_synth_C"/>
    <property type="match status" value="1"/>
</dbReference>
<reference evidence="6" key="1">
    <citation type="submission" date="2024-03" db="EMBL/GenBank/DDBJ databases">
        <title>WGS assembly of Saponaria officinalis var. Norfolk2.</title>
        <authorList>
            <person name="Jenkins J."/>
            <person name="Shu S."/>
            <person name="Grimwood J."/>
            <person name="Barry K."/>
            <person name="Goodstein D."/>
            <person name="Schmutz J."/>
            <person name="Leebens-Mack J."/>
            <person name="Osbourn A."/>
        </authorList>
    </citation>
    <scope>NUCLEOTIDE SEQUENCE [LARGE SCALE GENOMIC DNA]</scope>
    <source>
        <strain evidence="6">JIC</strain>
    </source>
</reference>
<keyword evidence="3" id="KW-0456">Lyase</keyword>
<dbReference type="SUPFAM" id="SSF48239">
    <property type="entry name" value="Terpenoid cyclases/Protein prenyltransferases"/>
    <property type="match status" value="1"/>
</dbReference>
<dbReference type="GO" id="GO:0000287">
    <property type="term" value="F:magnesium ion binding"/>
    <property type="evidence" value="ECO:0007669"/>
    <property type="project" value="InterPro"/>
</dbReference>
<dbReference type="Pfam" id="PF01397">
    <property type="entry name" value="Terpene_synth"/>
    <property type="match status" value="1"/>
</dbReference>
<evidence type="ECO:0000259" key="4">
    <source>
        <dbReference type="Pfam" id="PF01397"/>
    </source>
</evidence>
<evidence type="ECO:0000256" key="1">
    <source>
        <dbReference type="ARBA" id="ARBA00001946"/>
    </source>
</evidence>
<proteinExistence type="predicted"/>
<dbReference type="InterPro" id="IPR036965">
    <property type="entry name" value="Terpene_synth_N_sf"/>
</dbReference>
<evidence type="ECO:0000259" key="5">
    <source>
        <dbReference type="Pfam" id="PF03936"/>
    </source>
</evidence>
<organism evidence="6 7">
    <name type="scientific">Saponaria officinalis</name>
    <name type="common">Common soapwort</name>
    <name type="synonym">Lychnis saponaria</name>
    <dbReference type="NCBI Taxonomy" id="3572"/>
    <lineage>
        <taxon>Eukaryota</taxon>
        <taxon>Viridiplantae</taxon>
        <taxon>Streptophyta</taxon>
        <taxon>Embryophyta</taxon>
        <taxon>Tracheophyta</taxon>
        <taxon>Spermatophyta</taxon>
        <taxon>Magnoliopsida</taxon>
        <taxon>eudicotyledons</taxon>
        <taxon>Gunneridae</taxon>
        <taxon>Pentapetalae</taxon>
        <taxon>Caryophyllales</taxon>
        <taxon>Caryophyllaceae</taxon>
        <taxon>Caryophylleae</taxon>
        <taxon>Saponaria</taxon>
    </lineage>
</organism>
<dbReference type="InterPro" id="IPR034741">
    <property type="entry name" value="Terpene_cyclase-like_1_C"/>
</dbReference>
<dbReference type="GO" id="GO:0016102">
    <property type="term" value="P:diterpenoid biosynthetic process"/>
    <property type="evidence" value="ECO:0007669"/>
    <property type="project" value="InterPro"/>
</dbReference>
<accession>A0AAW1HDB8</accession>
<dbReference type="InterPro" id="IPR008949">
    <property type="entry name" value="Isoprenoid_synthase_dom_sf"/>
</dbReference>
<dbReference type="CDD" id="cd00684">
    <property type="entry name" value="Terpene_cyclase_plant_C1"/>
    <property type="match status" value="1"/>
</dbReference>
<sequence>MSINTLANIIGRPIADFQPCHRGDHFLNITLKSQVKDRCLNTLIHVSGSCHFSVSLTRVKCCVGARVMSTRDYAGVTMSRPIANFEPCHWGDHFLNNTLLDEGTILQIEQNVDELKVRVGELVGAVTEPQEQVELIDTLERLGVAYHFEKEIDDILETAFKSFVGDCQNADLNHVSLRFRILRQHGFYVSSDVFNKFKDQNGRFKESLASEVEGILSLFEASQVRVHDDTILDEALAFTTPLLKTMAKDLSSPLGEQVAHALFQPLHKGMPRVEARFYISLYEKYPSHDKLLLQFAKLDFNFLQSLHQKELRDLKEWGKGIHMKASFSRDRVTEIYFWITGVYFEPKYALARKLVGKTFKGITLADDIYDAYGTYEELKSLTEAFQRPWNKGFAEELPEHLKWGYYIFVETCEEAEEDLTKEGRAFCADYFRQHVNDMIKAFMQEVEWRHQKFVPTYDEYMKNALITSTYPLCIIATFLGMGEIATKESFEWASQNPMPDAVKAVSTIMRLMNDMGGFKFEQGRNHVVSAIECLMKHNKVSEKEANEMLDKEVEDAWKLINQAMLQPYVIPKLLLTRILNLARSAHVIYHDKSDGYTNINQILKDHINSILAFPISM</sequence>
<dbReference type="InterPro" id="IPR008930">
    <property type="entry name" value="Terpenoid_cyclase/PrenylTrfase"/>
</dbReference>
<dbReference type="Proteomes" id="UP001443914">
    <property type="component" value="Unassembled WGS sequence"/>
</dbReference>
<dbReference type="InterPro" id="IPR044814">
    <property type="entry name" value="Terpene_cyclase_plant_C1"/>
</dbReference>
<dbReference type="InterPro" id="IPR005630">
    <property type="entry name" value="Terpene_synthase_metal-bd"/>
</dbReference>
<dbReference type="FunFam" id="1.50.10.130:FF:000001">
    <property type="entry name" value="Isoprene synthase, chloroplastic"/>
    <property type="match status" value="1"/>
</dbReference>
<dbReference type="SFLD" id="SFLDS00005">
    <property type="entry name" value="Isoprenoid_Synthase_Type_I"/>
    <property type="match status" value="1"/>
</dbReference>
<dbReference type="Gene3D" id="1.50.10.130">
    <property type="entry name" value="Terpene synthase, N-terminal domain"/>
    <property type="match status" value="1"/>
</dbReference>
<feature type="domain" description="Terpene synthase N-terminal" evidence="4">
    <location>
        <begin position="90"/>
        <end position="262"/>
    </location>
</feature>
<dbReference type="PANTHER" id="PTHR31225">
    <property type="entry name" value="OS04G0344100 PROTEIN-RELATED"/>
    <property type="match status" value="1"/>
</dbReference>
<keyword evidence="2" id="KW-0479">Metal-binding</keyword>
<dbReference type="Gene3D" id="1.10.600.10">
    <property type="entry name" value="Farnesyl Diphosphate Synthase"/>
    <property type="match status" value="1"/>
</dbReference>
<dbReference type="SUPFAM" id="SSF48576">
    <property type="entry name" value="Terpenoid synthases"/>
    <property type="match status" value="1"/>
</dbReference>
<protein>
    <submittedName>
        <fullName evidence="6">Uncharacterized protein</fullName>
    </submittedName>
</protein>
<comment type="cofactor">
    <cofactor evidence="1">
        <name>Mg(2+)</name>
        <dbReference type="ChEBI" id="CHEBI:18420"/>
    </cofactor>
</comment>
<comment type="caution">
    <text evidence="6">The sequence shown here is derived from an EMBL/GenBank/DDBJ whole genome shotgun (WGS) entry which is preliminary data.</text>
</comment>
<dbReference type="InterPro" id="IPR050148">
    <property type="entry name" value="Terpene_synthase-like"/>
</dbReference>
<evidence type="ECO:0000256" key="2">
    <source>
        <dbReference type="ARBA" id="ARBA00022723"/>
    </source>
</evidence>
<keyword evidence="7" id="KW-1185">Reference proteome</keyword>
<dbReference type="AlphaFoldDB" id="A0AAW1HDB8"/>
<evidence type="ECO:0000256" key="3">
    <source>
        <dbReference type="ARBA" id="ARBA00023239"/>
    </source>
</evidence>